<gene>
    <name evidence="1" type="ORF">NMN56_034315</name>
</gene>
<accession>A0ABT7A7E2</accession>
<protein>
    <submittedName>
        <fullName evidence="1">Keywimysin-related RiPP</fullName>
    </submittedName>
</protein>
<organism evidence="1 2">
    <name type="scientific">Streptomyces iconiensis</name>
    <dbReference type="NCBI Taxonomy" id="1384038"/>
    <lineage>
        <taxon>Bacteria</taxon>
        <taxon>Bacillati</taxon>
        <taxon>Actinomycetota</taxon>
        <taxon>Actinomycetes</taxon>
        <taxon>Kitasatosporales</taxon>
        <taxon>Streptomycetaceae</taxon>
        <taxon>Streptomyces</taxon>
    </lineage>
</organism>
<reference evidence="1 2" key="1">
    <citation type="submission" date="2023-05" db="EMBL/GenBank/DDBJ databases">
        <title>Streptantibioticus silvisoli sp. nov., acidotolerant actinomycetes 1 from pine litter.</title>
        <authorList>
            <person name="Swiecimska M."/>
            <person name="Golinska P."/>
            <person name="Sangal V."/>
            <person name="Wachnowicz B."/>
            <person name="Goodfellow M."/>
        </authorList>
    </citation>
    <scope>NUCLEOTIDE SEQUENCE [LARGE SCALE GENOMIC DNA]</scope>
    <source>
        <strain evidence="1 2">DSM 42109</strain>
    </source>
</reference>
<dbReference type="Pfam" id="PF19397">
    <property type="entry name" value="DUF5972"/>
    <property type="match status" value="1"/>
</dbReference>
<comment type="caution">
    <text evidence="1">The sequence shown here is derived from an EMBL/GenBank/DDBJ whole genome shotgun (WGS) entry which is preliminary data.</text>
</comment>
<evidence type="ECO:0000313" key="1">
    <source>
        <dbReference type="EMBL" id="MDJ1136929.1"/>
    </source>
</evidence>
<proteinExistence type="predicted"/>
<dbReference type="InterPro" id="IPR046015">
    <property type="entry name" value="DUF5972"/>
</dbReference>
<evidence type="ECO:0000313" key="2">
    <source>
        <dbReference type="Proteomes" id="UP001214441"/>
    </source>
</evidence>
<keyword evidence="2" id="KW-1185">Reference proteome</keyword>
<dbReference type="RefSeq" id="WP_274047405.1">
    <property type="nucleotide sequence ID" value="NZ_JANCPR020000048.1"/>
</dbReference>
<sequence length="38" mass="4398">MRRAYEHPTLMLVGSFRRVTGVKRKASPDFLGQHSLVR</sequence>
<name>A0ABT7A7E2_9ACTN</name>
<dbReference type="Proteomes" id="UP001214441">
    <property type="component" value="Unassembled WGS sequence"/>
</dbReference>
<dbReference type="EMBL" id="JANCPR020000048">
    <property type="protein sequence ID" value="MDJ1136929.1"/>
    <property type="molecule type" value="Genomic_DNA"/>
</dbReference>